<keyword evidence="3" id="KW-0456">Lyase</keyword>
<protein>
    <submittedName>
        <fullName evidence="5">Threonine synthase</fullName>
    </submittedName>
</protein>
<gene>
    <name evidence="5" type="ORF">C0601_04870</name>
</gene>
<evidence type="ECO:0000259" key="4">
    <source>
        <dbReference type="Pfam" id="PF00291"/>
    </source>
</evidence>
<organism evidence="5 6">
    <name type="scientific">Muiribacterium halophilum</name>
    <dbReference type="NCBI Taxonomy" id="2053465"/>
    <lineage>
        <taxon>Bacteria</taxon>
        <taxon>Candidatus Muiribacteriota</taxon>
        <taxon>Candidatus Muiribacteriia</taxon>
        <taxon>Candidatus Muiribacteriales</taxon>
        <taxon>Candidatus Muiribacteriaceae</taxon>
        <taxon>Candidatus Muiribacterium</taxon>
    </lineage>
</organism>
<evidence type="ECO:0000313" key="6">
    <source>
        <dbReference type="Proteomes" id="UP000234857"/>
    </source>
</evidence>
<dbReference type="Proteomes" id="UP000234857">
    <property type="component" value="Unassembled WGS sequence"/>
</dbReference>
<dbReference type="EMBL" id="PKTG01000064">
    <property type="protein sequence ID" value="PLX18353.1"/>
    <property type="molecule type" value="Genomic_DNA"/>
</dbReference>
<dbReference type="SUPFAM" id="SSF53686">
    <property type="entry name" value="Tryptophan synthase beta subunit-like PLP-dependent enzymes"/>
    <property type="match status" value="1"/>
</dbReference>
<dbReference type="GO" id="GO:0006567">
    <property type="term" value="P:L-threonine catabolic process"/>
    <property type="evidence" value="ECO:0007669"/>
    <property type="project" value="TreeGrafter"/>
</dbReference>
<dbReference type="Pfam" id="PF00291">
    <property type="entry name" value="PALP"/>
    <property type="match status" value="1"/>
</dbReference>
<keyword evidence="2" id="KW-0663">Pyridoxal phosphate</keyword>
<dbReference type="PANTHER" id="PTHR48078">
    <property type="entry name" value="THREONINE DEHYDRATASE, MITOCHONDRIAL-RELATED"/>
    <property type="match status" value="1"/>
</dbReference>
<name>A0A2N5ZIA1_MUIH1</name>
<evidence type="ECO:0000256" key="1">
    <source>
        <dbReference type="ARBA" id="ARBA00001933"/>
    </source>
</evidence>
<dbReference type="GO" id="GO:0009097">
    <property type="term" value="P:isoleucine biosynthetic process"/>
    <property type="evidence" value="ECO:0007669"/>
    <property type="project" value="TreeGrafter"/>
</dbReference>
<evidence type="ECO:0000256" key="3">
    <source>
        <dbReference type="ARBA" id="ARBA00023239"/>
    </source>
</evidence>
<feature type="domain" description="Tryptophan synthase beta chain-like PALP" evidence="4">
    <location>
        <begin position="85"/>
        <end position="372"/>
    </location>
</feature>
<accession>A0A2N5ZIA1</accession>
<dbReference type="InterPro" id="IPR036052">
    <property type="entry name" value="TrpB-like_PALP_sf"/>
</dbReference>
<evidence type="ECO:0000313" key="5">
    <source>
        <dbReference type="EMBL" id="PLX18353.1"/>
    </source>
</evidence>
<reference evidence="5 6" key="1">
    <citation type="submission" date="2017-11" db="EMBL/GenBank/DDBJ databases">
        <title>Genome-resolved metagenomics identifies genetic mobility, metabolic interactions, and unexpected diversity in perchlorate-reducing communities.</title>
        <authorList>
            <person name="Barnum T.P."/>
            <person name="Figueroa I.A."/>
            <person name="Carlstrom C.I."/>
            <person name="Lucas L.N."/>
            <person name="Engelbrektson A.L."/>
            <person name="Coates J.D."/>
        </authorList>
    </citation>
    <scope>NUCLEOTIDE SEQUENCE [LARGE SCALE GENOMIC DNA]</scope>
    <source>
        <strain evidence="5">BM706</strain>
    </source>
</reference>
<dbReference type="AlphaFoldDB" id="A0A2N5ZIA1"/>
<proteinExistence type="predicted"/>
<dbReference type="GO" id="GO:0006565">
    <property type="term" value="P:L-serine catabolic process"/>
    <property type="evidence" value="ECO:0007669"/>
    <property type="project" value="TreeGrafter"/>
</dbReference>
<dbReference type="InterPro" id="IPR001926">
    <property type="entry name" value="TrpB-like_PALP"/>
</dbReference>
<dbReference type="GO" id="GO:0003941">
    <property type="term" value="F:L-serine ammonia-lyase activity"/>
    <property type="evidence" value="ECO:0007669"/>
    <property type="project" value="TreeGrafter"/>
</dbReference>
<dbReference type="PANTHER" id="PTHR48078:SF6">
    <property type="entry name" value="L-THREONINE DEHYDRATASE CATABOLIC TDCB"/>
    <property type="match status" value="1"/>
</dbReference>
<dbReference type="InterPro" id="IPR050147">
    <property type="entry name" value="Ser/Thr_Dehydratase"/>
</dbReference>
<comment type="caution">
    <text evidence="5">The sequence shown here is derived from an EMBL/GenBank/DDBJ whole genome shotgun (WGS) entry which is preliminary data.</text>
</comment>
<comment type="cofactor">
    <cofactor evidence="1">
        <name>pyridoxal 5'-phosphate</name>
        <dbReference type="ChEBI" id="CHEBI:597326"/>
    </cofactor>
</comment>
<sequence length="404" mass="44570">MNFYYECSECKKTFSGDEMMYVCPDCSSEQKPGCETRGVLFIRYDIEEFKSKAKNIFSNKGNRDFFKYYELFPVKEIDNVSRLDVGNSPIHKLSEDLYIFDDTRNPSCSYKDRASLLTAAKALDYGVNTIVAASTGNAASSLACIASSLRGLKCILCVPENAPQAKITQMLMFGADVVRVKGTYDDAFELSLRLTEERGYFNRNTAYNPFTVEGKKSSAYEIFDVFRNDMPDNIFIPVGDGVIISGVYKGLEDLLKVGILNKMPKIVACQAEGSSVIADAYKRGGEIVNDPKASTLADSILVQAPRNSIMAVDFLKRYNGDSVKVSDKSILDAMQELASSSGVFSEPAAACAYAGWKSFKKKNNSKQKDLILITGNGLKDIQSAQKQVSMPQPISAMDYLKIGK</sequence>
<dbReference type="GO" id="GO:0004794">
    <property type="term" value="F:threonine deaminase activity"/>
    <property type="evidence" value="ECO:0007669"/>
    <property type="project" value="TreeGrafter"/>
</dbReference>
<dbReference type="Gene3D" id="3.40.50.1100">
    <property type="match status" value="2"/>
</dbReference>
<evidence type="ECO:0000256" key="2">
    <source>
        <dbReference type="ARBA" id="ARBA00022898"/>
    </source>
</evidence>